<dbReference type="InterPro" id="IPR043428">
    <property type="entry name" value="LivM-like"/>
</dbReference>
<keyword evidence="10" id="KW-1185">Reference proteome</keyword>
<keyword evidence="3" id="KW-1003">Cell membrane</keyword>
<dbReference type="Proteomes" id="UP000192775">
    <property type="component" value="Chromosome"/>
</dbReference>
<evidence type="ECO:0000256" key="4">
    <source>
        <dbReference type="ARBA" id="ARBA00022692"/>
    </source>
</evidence>
<dbReference type="InterPro" id="IPR052157">
    <property type="entry name" value="BCAA_transport_permease"/>
</dbReference>
<dbReference type="PANTHER" id="PTHR11795:SF450">
    <property type="entry name" value="ABC TRANSPORTER PERMEASE PROTEIN"/>
    <property type="match status" value="1"/>
</dbReference>
<evidence type="ECO:0000256" key="1">
    <source>
        <dbReference type="ARBA" id="ARBA00004651"/>
    </source>
</evidence>
<evidence type="ECO:0000256" key="7">
    <source>
        <dbReference type="ARBA" id="ARBA00023136"/>
    </source>
</evidence>
<proteinExistence type="inferred from homology"/>
<name>A0A1X9LG76_9MICO</name>
<reference evidence="9 10" key="1">
    <citation type="submission" date="2017-04" db="EMBL/GenBank/DDBJ databases">
        <authorList>
            <person name="Afonso C.L."/>
            <person name="Miller P.J."/>
            <person name="Scott M.A."/>
            <person name="Spackman E."/>
            <person name="Goraichik I."/>
            <person name="Dimitrov K.M."/>
            <person name="Suarez D.L."/>
            <person name="Swayne D.E."/>
        </authorList>
    </citation>
    <scope>NUCLEOTIDE SEQUENCE [LARGE SCALE GENOMIC DNA]</scope>
    <source>
        <strain evidence="10">XA(T)</strain>
    </source>
</reference>
<evidence type="ECO:0000256" key="2">
    <source>
        <dbReference type="ARBA" id="ARBA00022448"/>
    </source>
</evidence>
<dbReference type="InterPro" id="IPR001851">
    <property type="entry name" value="ABC_transp_permease"/>
</dbReference>
<evidence type="ECO:0000256" key="5">
    <source>
        <dbReference type="ARBA" id="ARBA00022970"/>
    </source>
</evidence>
<evidence type="ECO:0000256" key="3">
    <source>
        <dbReference type="ARBA" id="ARBA00022475"/>
    </source>
</evidence>
<evidence type="ECO:0000256" key="8">
    <source>
        <dbReference type="ARBA" id="ARBA00037998"/>
    </source>
</evidence>
<protein>
    <submittedName>
        <fullName evidence="9">Uncharacterized protein</fullName>
    </submittedName>
</protein>
<sequence>MEILTFLLLSLGAGALIATMALSLVLTFRASGVINFAAGATAAFIAYAYWDLTSRGRLFLGVEIPLTSDGSGIDGWLAVLICLAIAALLGYLQYLLVYRPLRNAGALAKVVASSGVLLVLQSLVVLTFGSDTRVVSPLLPQTPLAIGGLSLPLDRLIILVLALIAAAALTFVYRRTSFGIKTRAAADNRKGALLLGVNPARLEAINWVIASVITGLIGVLVSPLIGLQPTAMSLFIVSALSAVLLAGFASFWVAALAGIGIGMAQALVTYAQGFDWFPTVNNAPLPGVKEVLPFLIIAIVLFVRGRNLPDRLTEAQPRLPRAPRPRKLLIRFSVAIVLALAIIAFAPYGWRQALITSLIGAIVCMSIVVITGYLGQVTLGQMAIAGIAGFVTSKLALGAGIGFPLGAVLAVLVAAAVSLLVALPALRMRGMQLAVVTLAGAVAIQSLWFRNPDWGGGTTAATVPPPEFLGIKLGTTDSFWNLGTSVPSPGFALFILIITCLIALLVVSVRRSALGARMLAVRANEAAAAAAGVSVVSTKLLAFGLAGLIAGVAGTLYGYNFGLVTATRFDEFTAISFLAIAYLGGITTVSGAVIGGLLVTQGVMMYTITNLLNIDSAFQTLIAGVAVLATVVGNPDGIAGFFRDKFARRAAKRKQRTAPAAAAPVRVEV</sequence>
<evidence type="ECO:0000256" key="6">
    <source>
        <dbReference type="ARBA" id="ARBA00022989"/>
    </source>
</evidence>
<organism evidence="9 10">
    <name type="scientific">Cnuibacter physcomitrellae</name>
    <dbReference type="NCBI Taxonomy" id="1619308"/>
    <lineage>
        <taxon>Bacteria</taxon>
        <taxon>Bacillati</taxon>
        <taxon>Actinomycetota</taxon>
        <taxon>Actinomycetes</taxon>
        <taxon>Micrococcales</taxon>
        <taxon>Microbacteriaceae</taxon>
        <taxon>Cnuibacter</taxon>
    </lineage>
</organism>
<comment type="subcellular location">
    <subcellularLocation>
        <location evidence="1">Cell membrane</location>
        <topology evidence="1">Multi-pass membrane protein</topology>
    </subcellularLocation>
</comment>
<dbReference type="PANTHER" id="PTHR11795">
    <property type="entry name" value="BRANCHED-CHAIN AMINO ACID TRANSPORT SYSTEM PERMEASE PROTEIN LIVH"/>
    <property type="match status" value="1"/>
</dbReference>
<evidence type="ECO:0000313" key="10">
    <source>
        <dbReference type="Proteomes" id="UP000192775"/>
    </source>
</evidence>
<keyword evidence="7" id="KW-0472">Membrane</keyword>
<dbReference type="GO" id="GO:0015658">
    <property type="term" value="F:branched-chain amino acid transmembrane transporter activity"/>
    <property type="evidence" value="ECO:0007669"/>
    <property type="project" value="InterPro"/>
</dbReference>
<keyword evidence="6" id="KW-1133">Transmembrane helix</keyword>
<evidence type="ECO:0000313" key="9">
    <source>
        <dbReference type="EMBL" id="ARJ04184.1"/>
    </source>
</evidence>
<dbReference type="CDD" id="cd06581">
    <property type="entry name" value="TM_PBP1_LivM_like"/>
    <property type="match status" value="1"/>
</dbReference>
<gene>
    <name evidence="9" type="ORF">B5808_02275</name>
</gene>
<keyword evidence="2" id="KW-0813">Transport</keyword>
<dbReference type="CDD" id="cd06582">
    <property type="entry name" value="TM_PBP1_LivH_like"/>
    <property type="match status" value="1"/>
</dbReference>
<comment type="similarity">
    <text evidence="8">Belongs to the binding-protein-dependent transport system permease family. LivHM subfamily.</text>
</comment>
<dbReference type="STRING" id="1619308.B5808_02275"/>
<keyword evidence="5" id="KW-0029">Amino-acid transport</keyword>
<dbReference type="EMBL" id="CP020715">
    <property type="protein sequence ID" value="ARJ04184.1"/>
    <property type="molecule type" value="Genomic_DNA"/>
</dbReference>
<dbReference type="RefSeq" id="WP_085018069.1">
    <property type="nucleotide sequence ID" value="NZ_BMHD01000001.1"/>
</dbReference>
<accession>A0A1X9LG76</accession>
<dbReference type="Pfam" id="PF02653">
    <property type="entry name" value="BPD_transp_2"/>
    <property type="match status" value="2"/>
</dbReference>
<dbReference type="KEGG" id="cphy:B5808_02275"/>
<dbReference type="AlphaFoldDB" id="A0A1X9LG76"/>
<dbReference type="GO" id="GO:0006865">
    <property type="term" value="P:amino acid transport"/>
    <property type="evidence" value="ECO:0007669"/>
    <property type="project" value="UniProtKB-KW"/>
</dbReference>
<dbReference type="GO" id="GO:0005886">
    <property type="term" value="C:plasma membrane"/>
    <property type="evidence" value="ECO:0007669"/>
    <property type="project" value="UniProtKB-SubCell"/>
</dbReference>
<keyword evidence="4" id="KW-0812">Transmembrane</keyword>